<reference evidence="1" key="1">
    <citation type="submission" date="2023-04" db="EMBL/GenBank/DDBJ databases">
        <title>Black Yeasts Isolated from many extreme environments.</title>
        <authorList>
            <person name="Coleine C."/>
            <person name="Stajich J.E."/>
            <person name="Selbmann L."/>
        </authorList>
    </citation>
    <scope>NUCLEOTIDE SEQUENCE</scope>
    <source>
        <strain evidence="1">CCFEE 5312</strain>
    </source>
</reference>
<evidence type="ECO:0000313" key="2">
    <source>
        <dbReference type="Proteomes" id="UP001271007"/>
    </source>
</evidence>
<proteinExistence type="predicted"/>
<protein>
    <submittedName>
        <fullName evidence="1">Uncharacterized protein</fullName>
    </submittedName>
</protein>
<dbReference type="EMBL" id="JAWDJX010000067">
    <property type="protein sequence ID" value="KAK3047149.1"/>
    <property type="molecule type" value="Genomic_DNA"/>
</dbReference>
<dbReference type="AlphaFoldDB" id="A0AAJ0G4H2"/>
<comment type="caution">
    <text evidence="1">The sequence shown here is derived from an EMBL/GenBank/DDBJ whole genome shotgun (WGS) entry which is preliminary data.</text>
</comment>
<accession>A0AAJ0G4H2</accession>
<sequence>MKLETAPHAIAALLVRGNALQEYDIPYHPNENYVEAVPGSNFAVYLQFDTRQLQEDPLADYYISETSFSDTSFGEISFGFCNTTTNTRMRGSELWEATMQRPG</sequence>
<organism evidence="1 2">
    <name type="scientific">Extremus antarcticus</name>
    <dbReference type="NCBI Taxonomy" id="702011"/>
    <lineage>
        <taxon>Eukaryota</taxon>
        <taxon>Fungi</taxon>
        <taxon>Dikarya</taxon>
        <taxon>Ascomycota</taxon>
        <taxon>Pezizomycotina</taxon>
        <taxon>Dothideomycetes</taxon>
        <taxon>Dothideomycetidae</taxon>
        <taxon>Mycosphaerellales</taxon>
        <taxon>Extremaceae</taxon>
        <taxon>Extremus</taxon>
    </lineage>
</organism>
<dbReference type="Proteomes" id="UP001271007">
    <property type="component" value="Unassembled WGS sequence"/>
</dbReference>
<keyword evidence="2" id="KW-1185">Reference proteome</keyword>
<evidence type="ECO:0000313" key="1">
    <source>
        <dbReference type="EMBL" id="KAK3047149.1"/>
    </source>
</evidence>
<gene>
    <name evidence="1" type="ORF">LTR09_011416</name>
</gene>
<name>A0AAJ0G4H2_9PEZI</name>